<reference evidence="2 3" key="1">
    <citation type="submission" date="2016-10" db="EMBL/GenBank/DDBJ databases">
        <authorList>
            <person name="de Groot N.N."/>
        </authorList>
    </citation>
    <scope>NUCLEOTIDE SEQUENCE [LARGE SCALE GENOMIC DNA]</scope>
    <source>
        <strain evidence="2 3">IBRC-M 10780</strain>
    </source>
</reference>
<dbReference type="AlphaFoldDB" id="A0A1H9YD47"/>
<dbReference type="Gene3D" id="3.40.630.30">
    <property type="match status" value="1"/>
</dbReference>
<dbReference type="STRING" id="930131.SAMN05216389_101324"/>
<evidence type="ECO:0000259" key="1">
    <source>
        <dbReference type="PROSITE" id="PS51186"/>
    </source>
</evidence>
<feature type="domain" description="N-acetyltransferase" evidence="1">
    <location>
        <begin position="5"/>
        <end position="179"/>
    </location>
</feature>
<protein>
    <submittedName>
        <fullName evidence="2">Ribosomal protein S18 acetylase RimI</fullName>
    </submittedName>
</protein>
<accession>A0A1H9YD47</accession>
<gene>
    <name evidence="2" type="ORF">SAMN05216389_101324</name>
</gene>
<dbReference type="SUPFAM" id="SSF55729">
    <property type="entry name" value="Acyl-CoA N-acyltransferases (Nat)"/>
    <property type="match status" value="1"/>
</dbReference>
<evidence type="ECO:0000313" key="2">
    <source>
        <dbReference type="EMBL" id="SES66819.1"/>
    </source>
</evidence>
<dbReference type="InterPro" id="IPR016181">
    <property type="entry name" value="Acyl_CoA_acyltransferase"/>
</dbReference>
<dbReference type="InterPro" id="IPR000182">
    <property type="entry name" value="GNAT_dom"/>
</dbReference>
<dbReference type="GO" id="GO:0016747">
    <property type="term" value="F:acyltransferase activity, transferring groups other than amino-acyl groups"/>
    <property type="evidence" value="ECO:0007669"/>
    <property type="project" value="InterPro"/>
</dbReference>
<dbReference type="RefSeq" id="WP_090866143.1">
    <property type="nucleotide sequence ID" value="NZ_FOHE01000001.1"/>
</dbReference>
<evidence type="ECO:0000313" key="3">
    <source>
        <dbReference type="Proteomes" id="UP000198618"/>
    </source>
</evidence>
<organism evidence="2 3">
    <name type="scientific">Oceanobacillus limi</name>
    <dbReference type="NCBI Taxonomy" id="930131"/>
    <lineage>
        <taxon>Bacteria</taxon>
        <taxon>Bacillati</taxon>
        <taxon>Bacillota</taxon>
        <taxon>Bacilli</taxon>
        <taxon>Bacillales</taxon>
        <taxon>Bacillaceae</taxon>
        <taxon>Oceanobacillus</taxon>
    </lineage>
</organism>
<dbReference type="Proteomes" id="UP000198618">
    <property type="component" value="Unassembled WGS sequence"/>
</dbReference>
<sequence length="179" mass="20385">MEENIEIVRFTCNDPSLDDIAKIYCRTFVGEYYSDAEKYSAIENLKKHANYHGFKGLKAINEAGMIVGFTYGYTSLPEQFYRRKLASQLSKEEINTWLSSCFEFVELAVIPSYKRLGIGSRLHDDLLENLHHTTSILTTDIDNVPAINLYKTKGWQVIKSHSPVISINNLQVIMGKGIN</sequence>
<dbReference type="EMBL" id="FOHE01000001">
    <property type="protein sequence ID" value="SES66819.1"/>
    <property type="molecule type" value="Genomic_DNA"/>
</dbReference>
<dbReference type="GO" id="GO:0005840">
    <property type="term" value="C:ribosome"/>
    <property type="evidence" value="ECO:0007669"/>
    <property type="project" value="UniProtKB-KW"/>
</dbReference>
<dbReference type="PROSITE" id="PS51186">
    <property type="entry name" value="GNAT"/>
    <property type="match status" value="1"/>
</dbReference>
<keyword evidence="2" id="KW-0689">Ribosomal protein</keyword>
<keyword evidence="3" id="KW-1185">Reference proteome</keyword>
<proteinExistence type="predicted"/>
<keyword evidence="2" id="KW-0687">Ribonucleoprotein</keyword>
<dbReference type="OrthoDB" id="3692150at2"/>
<name>A0A1H9YD47_9BACI</name>
<dbReference type="Pfam" id="PF00583">
    <property type="entry name" value="Acetyltransf_1"/>
    <property type="match status" value="1"/>
</dbReference>